<organism evidence="4 5">
    <name type="scientific">Comamonas terrae</name>
    <dbReference type="NCBI Taxonomy" id="673548"/>
    <lineage>
        <taxon>Bacteria</taxon>
        <taxon>Pseudomonadati</taxon>
        <taxon>Pseudomonadota</taxon>
        <taxon>Betaproteobacteria</taxon>
        <taxon>Burkholderiales</taxon>
        <taxon>Comamonadaceae</taxon>
        <taxon>Comamonas</taxon>
    </lineage>
</organism>
<evidence type="ECO:0000256" key="3">
    <source>
        <dbReference type="SAM" id="SignalP"/>
    </source>
</evidence>
<dbReference type="EMBL" id="JBHUMV010000002">
    <property type="protein sequence ID" value="MFD2753813.1"/>
    <property type="molecule type" value="Genomic_DNA"/>
</dbReference>
<comment type="caution">
    <text evidence="4">The sequence shown here is derived from an EMBL/GenBank/DDBJ whole genome shotgun (WGS) entry which is preliminary data.</text>
</comment>
<dbReference type="PANTHER" id="PTHR30023:SF0">
    <property type="entry name" value="PENICILLIN-SENSITIVE CARBOXYPEPTIDASE A"/>
    <property type="match status" value="1"/>
</dbReference>
<dbReference type="RefSeq" id="WP_066481032.1">
    <property type="nucleotide sequence ID" value="NZ_BCNT01000014.1"/>
</dbReference>
<keyword evidence="4" id="KW-0121">Carboxypeptidase</keyword>
<dbReference type="Proteomes" id="UP001597463">
    <property type="component" value="Unassembled WGS sequence"/>
</dbReference>
<dbReference type="Gene3D" id="3.50.80.20">
    <property type="entry name" value="D-Ala-D-Ala carboxypeptidase C, peptidase S13"/>
    <property type="match status" value="1"/>
</dbReference>
<dbReference type="InterPro" id="IPR000667">
    <property type="entry name" value="Peptidase_S13"/>
</dbReference>
<feature type="signal peptide" evidence="3">
    <location>
        <begin position="1"/>
        <end position="28"/>
    </location>
</feature>
<evidence type="ECO:0000313" key="4">
    <source>
        <dbReference type="EMBL" id="MFD2753813.1"/>
    </source>
</evidence>
<keyword evidence="3" id="KW-0732">Signal</keyword>
<keyword evidence="5" id="KW-1185">Reference proteome</keyword>
<dbReference type="Gene3D" id="3.40.710.10">
    <property type="entry name" value="DD-peptidase/beta-lactamase superfamily"/>
    <property type="match status" value="2"/>
</dbReference>
<dbReference type="PANTHER" id="PTHR30023">
    <property type="entry name" value="D-ALANYL-D-ALANINE CARBOXYPEPTIDASE"/>
    <property type="match status" value="1"/>
</dbReference>
<keyword evidence="2 4" id="KW-0378">Hydrolase</keyword>
<proteinExistence type="inferred from homology"/>
<reference evidence="5" key="1">
    <citation type="journal article" date="2019" name="Int. J. Syst. Evol. Microbiol.">
        <title>The Global Catalogue of Microorganisms (GCM) 10K type strain sequencing project: providing services to taxonomists for standard genome sequencing and annotation.</title>
        <authorList>
            <consortium name="The Broad Institute Genomics Platform"/>
            <consortium name="The Broad Institute Genome Sequencing Center for Infectious Disease"/>
            <person name="Wu L."/>
            <person name="Ma J."/>
        </authorList>
    </citation>
    <scope>NUCLEOTIDE SEQUENCE [LARGE SCALE GENOMIC DNA]</scope>
    <source>
        <strain evidence="5">TISTR 1906</strain>
    </source>
</reference>
<protein>
    <submittedName>
        <fullName evidence="4">D-alanyl-D-alanine carboxypeptidase/D-alanyl-D-alanine-endopeptidase</fullName>
        <ecNumber evidence="4">3.4.16.4</ecNumber>
    </submittedName>
</protein>
<dbReference type="GO" id="GO:0009002">
    <property type="term" value="F:serine-type D-Ala-D-Ala carboxypeptidase activity"/>
    <property type="evidence" value="ECO:0007669"/>
    <property type="project" value="UniProtKB-EC"/>
</dbReference>
<comment type="similarity">
    <text evidence="1">Belongs to the peptidase S13 family.</text>
</comment>
<dbReference type="SUPFAM" id="SSF56601">
    <property type="entry name" value="beta-lactamase/transpeptidase-like"/>
    <property type="match status" value="1"/>
</dbReference>
<dbReference type="Pfam" id="PF02113">
    <property type="entry name" value="Peptidase_S13"/>
    <property type="match status" value="1"/>
</dbReference>
<accession>A0ABW5UKG2</accession>
<name>A0ABW5UKG2_9BURK</name>
<gene>
    <name evidence="4" type="primary">dacB</name>
    <name evidence="4" type="ORF">ACFSW6_06910</name>
</gene>
<evidence type="ECO:0000313" key="5">
    <source>
        <dbReference type="Proteomes" id="UP001597463"/>
    </source>
</evidence>
<dbReference type="NCBIfam" id="TIGR00666">
    <property type="entry name" value="PBP4"/>
    <property type="match status" value="1"/>
</dbReference>
<dbReference type="PRINTS" id="PR00922">
    <property type="entry name" value="DADACBPTASE3"/>
</dbReference>
<keyword evidence="4" id="KW-0645">Protease</keyword>
<sequence>MSLISSWISPLAAALLAAVALPAAQAQAPSPMGATAQAVADTRLPASVDAALARARIPRDAVSLLVLDVDGKSAPRLAWRTQVPMNPASVMKLVTTYAALDQLGPAYVWRTPVYFGGPVADGALRGNLYIQGQGDPKLVLERLWLMLRRLQGMGVKVIVGDIVLDRSAFQLPAHDAASFDNEPWRPYNAAPDALLVNYKAVGLGFAPDIGAGVARIQYDPPMSGMETQATVPLAAMNSDCGDWRSKLQLDMSDPQRIAFQGQYAAQCGEKSWSVAPAQPELFAARAIEGMWRELGGKLTGSVHDGRVPAGLQPALQIESPSLAEVVRDVNKYSNNIMAQQVFLTLGMQRTGVASFEASRQVLAQWWQARFGSDQPAVDNGAGLSRNAWVTAGGLGRMLQQAWNSPVMPEFVASMPIVGVDGTLRRSQSRHAGAAHLKTGTLRDASALAGYVDGASGRRYVLVAMANHPNAGAARQAWEALIDWVGAQ</sequence>
<evidence type="ECO:0000256" key="2">
    <source>
        <dbReference type="ARBA" id="ARBA00022801"/>
    </source>
</evidence>
<dbReference type="EC" id="3.4.16.4" evidence="4"/>
<dbReference type="InterPro" id="IPR012338">
    <property type="entry name" value="Beta-lactam/transpept-like"/>
</dbReference>
<evidence type="ECO:0000256" key="1">
    <source>
        <dbReference type="ARBA" id="ARBA00006096"/>
    </source>
</evidence>
<feature type="chain" id="PRO_5045694523" evidence="3">
    <location>
        <begin position="29"/>
        <end position="487"/>
    </location>
</feature>